<evidence type="ECO:0000256" key="3">
    <source>
        <dbReference type="ARBA" id="ARBA00022840"/>
    </source>
</evidence>
<dbReference type="Gene3D" id="3.30.1360.40">
    <property type="match status" value="1"/>
</dbReference>
<dbReference type="GO" id="GO:0017168">
    <property type="term" value="F:5-oxoprolinase (ATP-hydrolyzing) activity"/>
    <property type="evidence" value="ECO:0007669"/>
    <property type="project" value="UniProtKB-EC"/>
</dbReference>
<evidence type="ECO:0000256" key="1">
    <source>
        <dbReference type="ARBA" id="ARBA00022741"/>
    </source>
</evidence>
<protein>
    <submittedName>
        <fullName evidence="5">5-oxoprolinase subunit PxpB</fullName>
        <ecNumber evidence="5">3.5.2.9</ecNumber>
    </submittedName>
</protein>
<gene>
    <name evidence="5" type="primary">pxpB</name>
    <name evidence="5" type="ORF">ABDJ40_19875</name>
</gene>
<keyword evidence="3" id="KW-0067">ATP-binding</keyword>
<dbReference type="EMBL" id="JBDPZC010000011">
    <property type="protein sequence ID" value="MEO3715031.1"/>
    <property type="molecule type" value="Genomic_DNA"/>
</dbReference>
<dbReference type="PANTHER" id="PTHR34698:SF2">
    <property type="entry name" value="5-OXOPROLINASE SUBUNIT B"/>
    <property type="match status" value="1"/>
</dbReference>
<evidence type="ECO:0000256" key="2">
    <source>
        <dbReference type="ARBA" id="ARBA00022801"/>
    </source>
</evidence>
<dbReference type="InterPro" id="IPR003833">
    <property type="entry name" value="CT_C_D"/>
</dbReference>
<dbReference type="PANTHER" id="PTHR34698">
    <property type="entry name" value="5-OXOPROLINASE SUBUNIT B"/>
    <property type="match status" value="1"/>
</dbReference>
<evidence type="ECO:0000259" key="4">
    <source>
        <dbReference type="SMART" id="SM00796"/>
    </source>
</evidence>
<dbReference type="Proteomes" id="UP001462640">
    <property type="component" value="Unassembled WGS sequence"/>
</dbReference>
<dbReference type="NCBIfam" id="TIGR00370">
    <property type="entry name" value="5-oxoprolinase subunit PxpB"/>
    <property type="match status" value="1"/>
</dbReference>
<sequence length="226" mass="24510">MTEALQARCQPLGERAVLLDFPGTPATLELQRRLWRLREQLLDAGDVVVDCVPGMGNLSWVFDPDRLDGEAACARLMHHWQAQLDQPLAPLDTGRLVEVPVHYGGEAGPDLAGVARHHGLSAREVVRLHSEADYRVFFLGFLPGFAYLEGLPVALHTPRLATPRRAVPAGSVGIGGAQTGVYPCSSPGGWQLIGRTALPLFDADSQPPTLLQPGDRLRFVVERCDG</sequence>
<organism evidence="5 6">
    <name type="scientific">Roseateles flavus</name>
    <dbReference type="NCBI Taxonomy" id="3149041"/>
    <lineage>
        <taxon>Bacteria</taxon>
        <taxon>Pseudomonadati</taxon>
        <taxon>Pseudomonadota</taxon>
        <taxon>Betaproteobacteria</taxon>
        <taxon>Burkholderiales</taxon>
        <taxon>Sphaerotilaceae</taxon>
        <taxon>Roseateles</taxon>
    </lineage>
</organism>
<dbReference type="SUPFAM" id="SSF160467">
    <property type="entry name" value="PH0987 N-terminal domain-like"/>
    <property type="match status" value="1"/>
</dbReference>
<feature type="domain" description="Carboxyltransferase" evidence="4">
    <location>
        <begin position="7"/>
        <end position="211"/>
    </location>
</feature>
<keyword evidence="6" id="KW-1185">Reference proteome</keyword>
<dbReference type="SMART" id="SM00796">
    <property type="entry name" value="AHS1"/>
    <property type="match status" value="1"/>
</dbReference>
<dbReference type="InterPro" id="IPR010016">
    <property type="entry name" value="PxpB"/>
</dbReference>
<keyword evidence="2 5" id="KW-0378">Hydrolase</keyword>
<comment type="caution">
    <text evidence="5">The sequence shown here is derived from an EMBL/GenBank/DDBJ whole genome shotgun (WGS) entry which is preliminary data.</text>
</comment>
<dbReference type="EC" id="3.5.2.9" evidence="5"/>
<dbReference type="RefSeq" id="WP_347612262.1">
    <property type="nucleotide sequence ID" value="NZ_JBDPZC010000011.1"/>
</dbReference>
<dbReference type="InterPro" id="IPR029000">
    <property type="entry name" value="Cyclophilin-like_dom_sf"/>
</dbReference>
<evidence type="ECO:0000313" key="5">
    <source>
        <dbReference type="EMBL" id="MEO3715031.1"/>
    </source>
</evidence>
<name>A0ABV0GJ07_9BURK</name>
<evidence type="ECO:0000313" key="6">
    <source>
        <dbReference type="Proteomes" id="UP001462640"/>
    </source>
</evidence>
<keyword evidence="1" id="KW-0547">Nucleotide-binding</keyword>
<proteinExistence type="predicted"/>
<accession>A0ABV0GJ07</accession>
<dbReference type="SUPFAM" id="SSF50891">
    <property type="entry name" value="Cyclophilin-like"/>
    <property type="match status" value="1"/>
</dbReference>
<dbReference type="Gene3D" id="2.40.100.10">
    <property type="entry name" value="Cyclophilin-like"/>
    <property type="match status" value="1"/>
</dbReference>
<dbReference type="Pfam" id="PF02682">
    <property type="entry name" value="CT_C_D"/>
    <property type="match status" value="1"/>
</dbReference>
<reference evidence="5 6" key="1">
    <citation type="submission" date="2024-05" db="EMBL/GenBank/DDBJ databases">
        <title>Roseateles sp. 2.12 16S ribosomal RNA gene Genome sequencing and assembly.</title>
        <authorList>
            <person name="Woo H."/>
        </authorList>
    </citation>
    <scope>NUCLEOTIDE SEQUENCE [LARGE SCALE GENOMIC DNA]</scope>
    <source>
        <strain evidence="5 6">2.12</strain>
    </source>
</reference>